<proteinExistence type="predicted"/>
<dbReference type="GO" id="GO:0003677">
    <property type="term" value="F:DNA binding"/>
    <property type="evidence" value="ECO:0007669"/>
    <property type="project" value="UniProtKB-KW"/>
</dbReference>
<dbReference type="PATRIC" id="fig|167539.5.peg.924"/>
<dbReference type="eggNOG" id="COG1661">
    <property type="taxonomic scope" value="Bacteria"/>
</dbReference>
<dbReference type="OrthoDB" id="552202at2"/>
<accession>Q7VC67</accession>
<dbReference type="Pfam" id="PF03479">
    <property type="entry name" value="PCC"/>
    <property type="match status" value="1"/>
</dbReference>
<dbReference type="PANTHER" id="PTHR34988:SF1">
    <property type="entry name" value="DNA-BINDING PROTEIN"/>
    <property type="match status" value="1"/>
</dbReference>
<gene>
    <name evidence="2" type="ordered locus">Pro_0875</name>
</gene>
<dbReference type="HOGENOM" id="CLU_1347929_0_0_3"/>
<dbReference type="eggNOG" id="COG0695">
    <property type="taxonomic scope" value="Bacteria"/>
</dbReference>
<evidence type="ECO:0000313" key="3">
    <source>
        <dbReference type="Proteomes" id="UP000001420"/>
    </source>
</evidence>
<dbReference type="PROSITE" id="PS51742">
    <property type="entry name" value="PPC"/>
    <property type="match status" value="1"/>
</dbReference>
<name>Q7VC67_PROMA</name>
<reference evidence="2 3" key="1">
    <citation type="journal article" date="2003" name="Proc. Natl. Acad. Sci. U.S.A.">
        <title>Genome sequence of the cyanobacterium Prochlorococcus marinus SS120, a nearly minimal oxyphototrophic genome.</title>
        <authorList>
            <person name="Dufresne A."/>
            <person name="Salanoubat M."/>
            <person name="Partensky F."/>
            <person name="Artiguenave F."/>
            <person name="Axmann I.M."/>
            <person name="Barbe V."/>
            <person name="Duprat S."/>
            <person name="Galperin M.Y."/>
            <person name="Koonin E.V."/>
            <person name="Le Gall F."/>
            <person name="Makarova K.S."/>
            <person name="Ostrowski M."/>
            <person name="Oztas S."/>
            <person name="Robert C."/>
            <person name="Rogozin I.B."/>
            <person name="Scanlan D.J."/>
            <person name="Tandeau de Marsac N."/>
            <person name="Weissenbach J."/>
            <person name="Wincker P."/>
            <person name="Wolf Y.I."/>
            <person name="Hess W.R."/>
        </authorList>
    </citation>
    <scope>NUCLEOTIDE SEQUENCE [LARGE SCALE GENOMIC DNA]</scope>
    <source>
        <strain evidence="3">SARG / CCMP1375 / SS120</strain>
    </source>
</reference>
<dbReference type="InterPro" id="IPR002109">
    <property type="entry name" value="Glutaredoxin"/>
</dbReference>
<dbReference type="EnsemblBacteria" id="AAP99919">
    <property type="protein sequence ID" value="AAP99919"/>
    <property type="gene ID" value="Pro_0875"/>
</dbReference>
<dbReference type="PRINTS" id="PR00160">
    <property type="entry name" value="GLUTAREDOXIN"/>
</dbReference>
<dbReference type="PROSITE" id="PS51354">
    <property type="entry name" value="GLUTAREDOXIN_2"/>
    <property type="match status" value="1"/>
</dbReference>
<keyword evidence="3" id="KW-1185">Reference proteome</keyword>
<dbReference type="InterPro" id="IPR036249">
    <property type="entry name" value="Thioredoxin-like_sf"/>
</dbReference>
<sequence length="194" mass="21275">MNRLKLNPGVDLKLSIAEFARKNNINGFIVGVVGDLSKAVVQCPKNKTKTSFDGTLEIISLNGTISPESVHLHLAISDGDCRVWGGHLEQGAIVLKGADILINSQESKLTTTNLTSFVLEVATLPNCPWSNNIKKILSTNKIPHKIININSDANFESIKKRSGSSTFPQIFLDGVFRGGYDDFLELYQKGDLYK</sequence>
<dbReference type="Proteomes" id="UP000001420">
    <property type="component" value="Chromosome"/>
</dbReference>
<protein>
    <submittedName>
        <fullName evidence="2">Protein containing glutaredoxin domain and PD1-like DNA-binding domain</fullName>
    </submittedName>
</protein>
<dbReference type="PANTHER" id="PTHR34988">
    <property type="entry name" value="PROTEIN, PUTATIVE-RELATED"/>
    <property type="match status" value="1"/>
</dbReference>
<dbReference type="EMBL" id="AE017126">
    <property type="protein sequence ID" value="AAP99919.1"/>
    <property type="molecule type" value="Genomic_DNA"/>
</dbReference>
<evidence type="ECO:0000259" key="1">
    <source>
        <dbReference type="PROSITE" id="PS51742"/>
    </source>
</evidence>
<dbReference type="CDD" id="cd11378">
    <property type="entry name" value="DUF296"/>
    <property type="match status" value="1"/>
</dbReference>
<organism evidence="2 3">
    <name type="scientific">Prochlorococcus marinus (strain SARG / CCMP1375 / SS120)</name>
    <dbReference type="NCBI Taxonomy" id="167539"/>
    <lineage>
        <taxon>Bacteria</taxon>
        <taxon>Bacillati</taxon>
        <taxon>Cyanobacteriota</taxon>
        <taxon>Cyanophyceae</taxon>
        <taxon>Synechococcales</taxon>
        <taxon>Prochlorococcaceae</taxon>
        <taxon>Prochlorococcus</taxon>
    </lineage>
</organism>
<dbReference type="Pfam" id="PF00462">
    <property type="entry name" value="Glutaredoxin"/>
    <property type="match status" value="1"/>
</dbReference>
<dbReference type="RefSeq" id="WP_011125027.1">
    <property type="nucleotide sequence ID" value="NC_005042.1"/>
</dbReference>
<dbReference type="Gene3D" id="3.40.30.10">
    <property type="entry name" value="Glutaredoxin"/>
    <property type="match status" value="1"/>
</dbReference>
<dbReference type="CDD" id="cd02066">
    <property type="entry name" value="GRX_family"/>
    <property type="match status" value="1"/>
</dbReference>
<dbReference type="AlphaFoldDB" id="Q7VC67"/>
<dbReference type="STRING" id="167539.Pro_0875"/>
<dbReference type="SUPFAM" id="SSF52833">
    <property type="entry name" value="Thioredoxin-like"/>
    <property type="match status" value="1"/>
</dbReference>
<feature type="domain" description="PPC" evidence="1">
    <location>
        <begin position="1"/>
        <end position="127"/>
    </location>
</feature>
<dbReference type="Gene3D" id="3.30.1330.80">
    <property type="entry name" value="Hypothetical protein, similar to alpha- acetolactate decarboxylase, domain 2"/>
    <property type="match status" value="1"/>
</dbReference>
<keyword evidence="2" id="KW-0238">DNA-binding</keyword>
<dbReference type="SUPFAM" id="SSF117856">
    <property type="entry name" value="AF0104/ALDC/Ptd012-like"/>
    <property type="match status" value="1"/>
</dbReference>
<dbReference type="InterPro" id="IPR005175">
    <property type="entry name" value="PPC_dom"/>
</dbReference>
<evidence type="ECO:0000313" key="2">
    <source>
        <dbReference type="EMBL" id="AAP99919.1"/>
    </source>
</evidence>
<dbReference type="InterPro" id="IPR014025">
    <property type="entry name" value="Glutaredoxin_subgr"/>
</dbReference>
<dbReference type="KEGG" id="pma:Pro_0875"/>